<dbReference type="Pfam" id="PF03999">
    <property type="entry name" value="MAP65_ASE1"/>
    <property type="match status" value="1"/>
</dbReference>
<feature type="region of interest" description="Disordered" evidence="3">
    <location>
        <begin position="580"/>
        <end position="636"/>
    </location>
</feature>
<organism evidence="4 5">
    <name type="scientific">Monoraphidium neglectum</name>
    <dbReference type="NCBI Taxonomy" id="145388"/>
    <lineage>
        <taxon>Eukaryota</taxon>
        <taxon>Viridiplantae</taxon>
        <taxon>Chlorophyta</taxon>
        <taxon>core chlorophytes</taxon>
        <taxon>Chlorophyceae</taxon>
        <taxon>CS clade</taxon>
        <taxon>Sphaeropleales</taxon>
        <taxon>Selenastraceae</taxon>
        <taxon>Monoraphidium</taxon>
    </lineage>
</organism>
<keyword evidence="2" id="KW-0175">Coiled coil</keyword>
<proteinExistence type="inferred from homology"/>
<dbReference type="GO" id="GO:0008017">
    <property type="term" value="F:microtubule binding"/>
    <property type="evidence" value="ECO:0007669"/>
    <property type="project" value="InterPro"/>
</dbReference>
<accession>A0A0D2KCF4</accession>
<dbReference type="GO" id="GO:0000226">
    <property type="term" value="P:microtubule cytoskeleton organization"/>
    <property type="evidence" value="ECO:0007669"/>
    <property type="project" value="InterPro"/>
</dbReference>
<dbReference type="AlphaFoldDB" id="A0A0D2KCF4"/>
<dbReference type="RefSeq" id="XP_013906762.1">
    <property type="nucleotide sequence ID" value="XM_014051308.1"/>
</dbReference>
<evidence type="ECO:0000313" key="5">
    <source>
        <dbReference type="Proteomes" id="UP000054498"/>
    </source>
</evidence>
<dbReference type="STRING" id="145388.A0A0D2KCF4"/>
<dbReference type="OrthoDB" id="642895at2759"/>
<dbReference type="EMBL" id="KK100235">
    <property type="protein sequence ID" value="KIZ07743.1"/>
    <property type="molecule type" value="Genomic_DNA"/>
</dbReference>
<feature type="region of interest" description="Disordered" evidence="3">
    <location>
        <begin position="672"/>
        <end position="772"/>
    </location>
</feature>
<feature type="compositionally biased region" description="Low complexity" evidence="3">
    <location>
        <begin position="523"/>
        <end position="554"/>
    </location>
</feature>
<protein>
    <recommendedName>
        <fullName evidence="6">Protein regulator of cytokinesis 1</fullName>
    </recommendedName>
</protein>
<feature type="coiled-coil region" evidence="2">
    <location>
        <begin position="69"/>
        <end position="96"/>
    </location>
</feature>
<evidence type="ECO:0008006" key="6">
    <source>
        <dbReference type="Google" id="ProtNLM"/>
    </source>
</evidence>
<dbReference type="PANTHER" id="PTHR19321">
    <property type="entry name" value="PROTEIN REGULATOR OF CYTOKINESIS 1 PRC1-RELATED"/>
    <property type="match status" value="1"/>
</dbReference>
<feature type="region of interest" description="Disordered" evidence="3">
    <location>
        <begin position="518"/>
        <end position="568"/>
    </location>
</feature>
<feature type="compositionally biased region" description="Low complexity" evidence="3">
    <location>
        <begin position="734"/>
        <end position="760"/>
    </location>
</feature>
<evidence type="ECO:0000256" key="1">
    <source>
        <dbReference type="ARBA" id="ARBA00006187"/>
    </source>
</evidence>
<feature type="compositionally biased region" description="Low complexity" evidence="3">
    <location>
        <begin position="672"/>
        <end position="681"/>
    </location>
</feature>
<dbReference type="GeneID" id="25726330"/>
<feature type="compositionally biased region" description="Gly residues" evidence="3">
    <location>
        <begin position="690"/>
        <end position="710"/>
    </location>
</feature>
<dbReference type="Proteomes" id="UP000054498">
    <property type="component" value="Unassembled WGS sequence"/>
</dbReference>
<feature type="coiled-coil region" evidence="2">
    <location>
        <begin position="175"/>
        <end position="207"/>
    </location>
</feature>
<evidence type="ECO:0000313" key="4">
    <source>
        <dbReference type="EMBL" id="KIZ07743.1"/>
    </source>
</evidence>
<gene>
    <name evidence="4" type="ORF">MNEG_0212</name>
</gene>
<dbReference type="InterPro" id="IPR007145">
    <property type="entry name" value="MAP65_Ase1_PRC1"/>
</dbReference>
<feature type="compositionally biased region" description="Pro residues" evidence="3">
    <location>
        <begin position="608"/>
        <end position="619"/>
    </location>
</feature>
<dbReference type="GO" id="GO:0005737">
    <property type="term" value="C:cytoplasm"/>
    <property type="evidence" value="ECO:0007669"/>
    <property type="project" value="TreeGrafter"/>
</dbReference>
<feature type="compositionally biased region" description="Low complexity" evidence="3">
    <location>
        <begin position="620"/>
        <end position="636"/>
    </location>
</feature>
<evidence type="ECO:0000256" key="2">
    <source>
        <dbReference type="SAM" id="Coils"/>
    </source>
</evidence>
<dbReference type="KEGG" id="mng:MNEG_0212"/>
<name>A0A0D2KCF4_9CHLO</name>
<keyword evidence="5" id="KW-1185">Reference proteome</keyword>
<dbReference type="GO" id="GO:0005819">
    <property type="term" value="C:spindle"/>
    <property type="evidence" value="ECO:0007669"/>
    <property type="project" value="TreeGrafter"/>
</dbReference>
<reference evidence="4 5" key="1">
    <citation type="journal article" date="2013" name="BMC Genomics">
        <title>Reconstruction of the lipid metabolism for the microalga Monoraphidium neglectum from its genome sequence reveals characteristics suitable for biofuel production.</title>
        <authorList>
            <person name="Bogen C."/>
            <person name="Al-Dilaimi A."/>
            <person name="Albersmeier A."/>
            <person name="Wichmann J."/>
            <person name="Grundmann M."/>
            <person name="Rupp O."/>
            <person name="Lauersen K.J."/>
            <person name="Blifernez-Klassen O."/>
            <person name="Kalinowski J."/>
            <person name="Goesmann A."/>
            <person name="Mussgnug J.H."/>
            <person name="Kruse O."/>
        </authorList>
    </citation>
    <scope>NUCLEOTIDE SEQUENCE [LARGE SCALE GENOMIC DNA]</scope>
    <source>
        <strain evidence="4 5">SAG 48.87</strain>
    </source>
</reference>
<comment type="similarity">
    <text evidence="1">Belongs to the MAP65/ASE1 family.</text>
</comment>
<evidence type="ECO:0000256" key="3">
    <source>
        <dbReference type="SAM" id="MobiDB-lite"/>
    </source>
</evidence>
<dbReference type="PANTHER" id="PTHR19321:SF41">
    <property type="entry name" value="FASCETTO-RELATED"/>
    <property type="match status" value="1"/>
</dbReference>
<sequence length="772" mass="81756">MLQQPPPSPLATPHINLVRAAAEAYAQSSRSSLVRLQEVWQDIELPQAQQVAVLEDIISRAHLVWEEAVAAAEAKQQRLRGEVEEALREIAGIKEELGDDVMRRGAQAELDQLKGEERVHKTLCAWRGEVLQKAAYWRNCRLQRLGEYDELQALLRQARAQIGRAQPAAPERPNISRATIEYLRLELDKLRAEKERREERLGVMTQQLRGVCSEVGEEAELALAEVHGSLALLGDSTARQVLRDVYKLAGSAAAPPGSSSQVDLSDETMARLHQKLDALGNLKAQRSAHASELMAILHSLWDACGVSPDAHERAALSRLMGGPLRLHTRSLEKCMAEVRRCEEAKVAQMLEIVNAKARELIDLCAETHIAPPGGLGPCIAALNAPQGRSPGAAADLLTKLVRMLSEVQVVAAKRSAIISGINEVEEARREEAWLCAFEADEARYKGRDANKKLQRAIKAQKMRERLPAMSGAVRRGLAEWRETEGAPFLYDGRDYDALLEELEQRLDFLAQEKVAKSAARRQAGPAPAPASAAPSPTPTGRLGSAASAPAQGAPRTPLPKGISTRQLQERHSIAIVGGGATGREQAQVMRSSGQLAVKATPSRAGARTPPPGARTPPPSATRTPAAAPGATPRGPAASARLADIFNRSPLQQSVPTLEAATVAAEAAAAATTSDGGAAAHGVRTPTPDVPGGGHARGGGCGSQEGGGPGARGEDQGIGDMYRRLVAQTGGSKQAAAASPPSARGGDQGAHAAAAGTPPSAGRGGSRIPQPQF</sequence>
<dbReference type="Gene3D" id="1.20.58.1520">
    <property type="match status" value="1"/>
</dbReference>